<dbReference type="AlphaFoldDB" id="A0AA39WJH3"/>
<gene>
    <name evidence="2" type="ORF">B0T14DRAFT_249244</name>
</gene>
<evidence type="ECO:0000313" key="2">
    <source>
        <dbReference type="EMBL" id="KAK0616563.1"/>
    </source>
</evidence>
<organism evidence="2 3">
    <name type="scientific">Immersiella caudata</name>
    <dbReference type="NCBI Taxonomy" id="314043"/>
    <lineage>
        <taxon>Eukaryota</taxon>
        <taxon>Fungi</taxon>
        <taxon>Dikarya</taxon>
        <taxon>Ascomycota</taxon>
        <taxon>Pezizomycotina</taxon>
        <taxon>Sordariomycetes</taxon>
        <taxon>Sordariomycetidae</taxon>
        <taxon>Sordariales</taxon>
        <taxon>Lasiosphaeriaceae</taxon>
        <taxon>Immersiella</taxon>
    </lineage>
</organism>
<accession>A0AA39WJH3</accession>
<evidence type="ECO:0000313" key="3">
    <source>
        <dbReference type="Proteomes" id="UP001175000"/>
    </source>
</evidence>
<proteinExistence type="predicted"/>
<keyword evidence="3" id="KW-1185">Reference proteome</keyword>
<feature type="region of interest" description="Disordered" evidence="1">
    <location>
        <begin position="82"/>
        <end position="127"/>
    </location>
</feature>
<sequence length="150" mass="16539">MCGFNVSHQSIEPAKLLAHARVSCNNAQPGDRHPSPSTTNEIQNALRIGQLSTKQMCGLTVVPYHTITKAIPYLPARTGPRSTKPTAFLCDTSDRVSQPRRPILSRSNQSRISRRGERRGNAPRGMHPRAAIPILWSLTLLSIPWPNSQA</sequence>
<comment type="caution">
    <text evidence="2">The sequence shown here is derived from an EMBL/GenBank/DDBJ whole genome shotgun (WGS) entry which is preliminary data.</text>
</comment>
<dbReference type="Proteomes" id="UP001175000">
    <property type="component" value="Unassembled WGS sequence"/>
</dbReference>
<protein>
    <submittedName>
        <fullName evidence="2">Uncharacterized protein</fullName>
    </submittedName>
</protein>
<reference evidence="2" key="1">
    <citation type="submission" date="2023-06" db="EMBL/GenBank/DDBJ databases">
        <title>Genome-scale phylogeny and comparative genomics of the fungal order Sordariales.</title>
        <authorList>
            <consortium name="Lawrence Berkeley National Laboratory"/>
            <person name="Hensen N."/>
            <person name="Bonometti L."/>
            <person name="Westerberg I."/>
            <person name="Brannstrom I.O."/>
            <person name="Guillou S."/>
            <person name="Cros-Aarteil S."/>
            <person name="Calhoun S."/>
            <person name="Haridas S."/>
            <person name="Kuo A."/>
            <person name="Mondo S."/>
            <person name="Pangilinan J."/>
            <person name="Riley R."/>
            <person name="Labutti K."/>
            <person name="Andreopoulos B."/>
            <person name="Lipzen A."/>
            <person name="Chen C."/>
            <person name="Yanf M."/>
            <person name="Daum C."/>
            <person name="Ng V."/>
            <person name="Clum A."/>
            <person name="Steindorff A."/>
            <person name="Ohm R."/>
            <person name="Martin F."/>
            <person name="Silar P."/>
            <person name="Natvig D."/>
            <person name="Lalanne C."/>
            <person name="Gautier V."/>
            <person name="Ament-Velasquez S.L."/>
            <person name="Kruys A."/>
            <person name="Hutchinson M.I."/>
            <person name="Powell A.J."/>
            <person name="Barry K."/>
            <person name="Miller A.N."/>
            <person name="Grigoriev I.V."/>
            <person name="Debuchy R."/>
            <person name="Gladieux P."/>
            <person name="Thoren M.H."/>
            <person name="Johannesson H."/>
        </authorList>
    </citation>
    <scope>NUCLEOTIDE SEQUENCE</scope>
    <source>
        <strain evidence="2">CBS 606.72</strain>
    </source>
</reference>
<evidence type="ECO:0000256" key="1">
    <source>
        <dbReference type="SAM" id="MobiDB-lite"/>
    </source>
</evidence>
<name>A0AA39WJH3_9PEZI</name>
<dbReference type="EMBL" id="JAULSU010000005">
    <property type="protein sequence ID" value="KAK0616563.1"/>
    <property type="molecule type" value="Genomic_DNA"/>
</dbReference>